<dbReference type="AlphaFoldDB" id="A0A165N2N6"/>
<gene>
    <name evidence="1" type="ORF">EXIGLDRAFT_587550</name>
</gene>
<sequence length="89" mass="9903">AGLPREDIHLPYNIHFFSTSNLASPLEMMESLTEYCSCGSECGWSAWDCLYEEEVLLVPWGIALQGDNPMQSELSAHIGLTGKCFCRVC</sequence>
<keyword evidence="2" id="KW-1185">Reference proteome</keyword>
<evidence type="ECO:0000313" key="2">
    <source>
        <dbReference type="Proteomes" id="UP000077266"/>
    </source>
</evidence>
<proteinExistence type="predicted"/>
<organism evidence="1 2">
    <name type="scientific">Exidia glandulosa HHB12029</name>
    <dbReference type="NCBI Taxonomy" id="1314781"/>
    <lineage>
        <taxon>Eukaryota</taxon>
        <taxon>Fungi</taxon>
        <taxon>Dikarya</taxon>
        <taxon>Basidiomycota</taxon>
        <taxon>Agaricomycotina</taxon>
        <taxon>Agaricomycetes</taxon>
        <taxon>Auriculariales</taxon>
        <taxon>Exidiaceae</taxon>
        <taxon>Exidia</taxon>
    </lineage>
</organism>
<dbReference type="EMBL" id="KV425903">
    <property type="protein sequence ID" value="KZW00123.1"/>
    <property type="molecule type" value="Genomic_DNA"/>
</dbReference>
<accession>A0A165N2N6</accession>
<dbReference type="OrthoDB" id="2246127at2759"/>
<dbReference type="Proteomes" id="UP000077266">
    <property type="component" value="Unassembled WGS sequence"/>
</dbReference>
<dbReference type="InParanoid" id="A0A165N2N6"/>
<feature type="non-terminal residue" evidence="1">
    <location>
        <position position="89"/>
    </location>
</feature>
<protein>
    <submittedName>
        <fullName evidence="1">Uncharacterized protein</fullName>
    </submittedName>
</protein>
<reference evidence="1 2" key="1">
    <citation type="journal article" date="2016" name="Mol. Biol. Evol.">
        <title>Comparative Genomics of Early-Diverging Mushroom-Forming Fungi Provides Insights into the Origins of Lignocellulose Decay Capabilities.</title>
        <authorList>
            <person name="Nagy L.G."/>
            <person name="Riley R."/>
            <person name="Tritt A."/>
            <person name="Adam C."/>
            <person name="Daum C."/>
            <person name="Floudas D."/>
            <person name="Sun H."/>
            <person name="Yadav J.S."/>
            <person name="Pangilinan J."/>
            <person name="Larsson K.H."/>
            <person name="Matsuura K."/>
            <person name="Barry K."/>
            <person name="Labutti K."/>
            <person name="Kuo R."/>
            <person name="Ohm R.A."/>
            <person name="Bhattacharya S.S."/>
            <person name="Shirouzu T."/>
            <person name="Yoshinaga Y."/>
            <person name="Martin F.M."/>
            <person name="Grigoriev I.V."/>
            <person name="Hibbett D.S."/>
        </authorList>
    </citation>
    <scope>NUCLEOTIDE SEQUENCE [LARGE SCALE GENOMIC DNA]</scope>
    <source>
        <strain evidence="1 2">HHB12029</strain>
    </source>
</reference>
<evidence type="ECO:0000313" key="1">
    <source>
        <dbReference type="EMBL" id="KZW00123.1"/>
    </source>
</evidence>
<name>A0A165N2N6_EXIGL</name>
<dbReference type="STRING" id="1314781.A0A165N2N6"/>
<feature type="non-terminal residue" evidence="1">
    <location>
        <position position="1"/>
    </location>
</feature>